<accession>A0AAN9XMH0</accession>
<sequence>MYDITNYLIHPFCSRSLTKTCSELELMKRNNCEVVNGLLPVKHVEKSVTTLEISPQAQRLSVKALPLLK</sequence>
<dbReference type="EMBL" id="JAYMYS010000003">
    <property type="protein sequence ID" value="KAK7398980.1"/>
    <property type="molecule type" value="Genomic_DNA"/>
</dbReference>
<reference evidence="1 2" key="1">
    <citation type="submission" date="2024-01" db="EMBL/GenBank/DDBJ databases">
        <title>The genomes of 5 underutilized Papilionoideae crops provide insights into root nodulation and disease resistanc.</title>
        <authorList>
            <person name="Jiang F."/>
        </authorList>
    </citation>
    <scope>NUCLEOTIDE SEQUENCE [LARGE SCALE GENOMIC DNA]</scope>
    <source>
        <strain evidence="1">DUOXIRENSHENG_FW03</strain>
        <tissue evidence="1">Leaves</tissue>
    </source>
</reference>
<name>A0AAN9XMH0_PSOTE</name>
<evidence type="ECO:0000313" key="1">
    <source>
        <dbReference type="EMBL" id="KAK7398980.1"/>
    </source>
</evidence>
<evidence type="ECO:0000313" key="2">
    <source>
        <dbReference type="Proteomes" id="UP001386955"/>
    </source>
</evidence>
<protein>
    <submittedName>
        <fullName evidence="1">Uncharacterized protein</fullName>
    </submittedName>
</protein>
<dbReference type="AlphaFoldDB" id="A0AAN9XMH0"/>
<keyword evidence="2" id="KW-1185">Reference proteome</keyword>
<gene>
    <name evidence="1" type="ORF">VNO78_10154</name>
</gene>
<proteinExistence type="predicted"/>
<organism evidence="1 2">
    <name type="scientific">Psophocarpus tetragonolobus</name>
    <name type="common">Winged bean</name>
    <name type="synonym">Dolichos tetragonolobus</name>
    <dbReference type="NCBI Taxonomy" id="3891"/>
    <lineage>
        <taxon>Eukaryota</taxon>
        <taxon>Viridiplantae</taxon>
        <taxon>Streptophyta</taxon>
        <taxon>Embryophyta</taxon>
        <taxon>Tracheophyta</taxon>
        <taxon>Spermatophyta</taxon>
        <taxon>Magnoliopsida</taxon>
        <taxon>eudicotyledons</taxon>
        <taxon>Gunneridae</taxon>
        <taxon>Pentapetalae</taxon>
        <taxon>rosids</taxon>
        <taxon>fabids</taxon>
        <taxon>Fabales</taxon>
        <taxon>Fabaceae</taxon>
        <taxon>Papilionoideae</taxon>
        <taxon>50 kb inversion clade</taxon>
        <taxon>NPAAA clade</taxon>
        <taxon>indigoferoid/millettioid clade</taxon>
        <taxon>Phaseoleae</taxon>
        <taxon>Psophocarpus</taxon>
    </lineage>
</organism>
<dbReference type="Proteomes" id="UP001386955">
    <property type="component" value="Unassembled WGS sequence"/>
</dbReference>
<comment type="caution">
    <text evidence="1">The sequence shown here is derived from an EMBL/GenBank/DDBJ whole genome shotgun (WGS) entry which is preliminary data.</text>
</comment>